<proteinExistence type="predicted"/>
<dbReference type="InterPro" id="IPR016181">
    <property type="entry name" value="Acyl_CoA_acyltransferase"/>
</dbReference>
<dbReference type="InterPro" id="IPR038740">
    <property type="entry name" value="BioF2-like_GNAT_dom"/>
</dbReference>
<dbReference type="Pfam" id="PF13480">
    <property type="entry name" value="Acetyltransf_6"/>
    <property type="match status" value="1"/>
</dbReference>
<organism evidence="2 3">
    <name type="scientific">Sphingomonas hominis</name>
    <dbReference type="NCBI Taxonomy" id="2741495"/>
    <lineage>
        <taxon>Bacteria</taxon>
        <taxon>Pseudomonadati</taxon>
        <taxon>Pseudomonadota</taxon>
        <taxon>Alphaproteobacteria</taxon>
        <taxon>Sphingomonadales</taxon>
        <taxon>Sphingomonadaceae</taxon>
        <taxon>Sphingomonas</taxon>
    </lineage>
</organism>
<evidence type="ECO:0000259" key="1">
    <source>
        <dbReference type="Pfam" id="PF13480"/>
    </source>
</evidence>
<dbReference type="SUPFAM" id="SSF55729">
    <property type="entry name" value="Acyl-CoA N-acyltransferases (Nat)"/>
    <property type="match status" value="1"/>
</dbReference>
<accession>A0ABX2JGD6</accession>
<reference evidence="2 3" key="1">
    <citation type="submission" date="2020-06" db="EMBL/GenBank/DDBJ databases">
        <title>Sphingomonas hominis sp. nov., a member of the Sphingomonas, isolated from the hair of a 22-year-old girl.</title>
        <authorList>
            <person name="Zhang D.-F."/>
            <person name="Cui X.-W."/>
        </authorList>
    </citation>
    <scope>NUCLEOTIDE SEQUENCE [LARGE SCALE GENOMIC DNA]</scope>
    <source>
        <strain evidence="2 3">HHU CXW</strain>
    </source>
</reference>
<name>A0ABX2JGD6_9SPHN</name>
<keyword evidence="3" id="KW-1185">Reference proteome</keyword>
<dbReference type="EMBL" id="JABULH010000004">
    <property type="protein sequence ID" value="NTS65658.1"/>
    <property type="molecule type" value="Genomic_DNA"/>
</dbReference>
<gene>
    <name evidence="2" type="ORF">HRV97_10845</name>
</gene>
<protein>
    <submittedName>
        <fullName evidence="2">GNAT family N-acetyltransferase</fullName>
    </submittedName>
</protein>
<evidence type="ECO:0000313" key="3">
    <source>
        <dbReference type="Proteomes" id="UP000621447"/>
    </source>
</evidence>
<comment type="caution">
    <text evidence="2">The sequence shown here is derived from an EMBL/GenBank/DDBJ whole genome shotgun (WGS) entry which is preliminary data.</text>
</comment>
<dbReference type="Gene3D" id="3.40.630.30">
    <property type="match status" value="1"/>
</dbReference>
<feature type="domain" description="BioF2-like acetyltransferase" evidence="1">
    <location>
        <begin position="135"/>
        <end position="284"/>
    </location>
</feature>
<evidence type="ECO:0000313" key="2">
    <source>
        <dbReference type="EMBL" id="NTS65658.1"/>
    </source>
</evidence>
<dbReference type="Proteomes" id="UP000621447">
    <property type="component" value="Unassembled WGS sequence"/>
</dbReference>
<sequence>MLALTSREPFHFGADWFDCWTGAFGEADLVEGLRVVTAERRVGPVRFRVLRSATNPHSVHYGVPEAAALPDDLATRLLAHHRVAAVELDYLPEGGRLLRAAQGWRGVRTRIAPHALAPLIDTTGSHDSWLARRSKKVRTMLRRESDAAAQRGMRFENVTEDPTTSDLWQRMLLLEQSGWKGRERSAILDDPAATRFYTELARRAAAAGALQIGLMWLGERLVAFEFGVLGGDRLFLLKVAYDEEFSSMSLGHVLAAQMIRHCFEHPAIGCYDKMGNGMTPAPYKLRFADACATLYRVTIYAPNPEGLMLFAYDTARARAKAWRDVRRAAA</sequence>
<dbReference type="RefSeq" id="WP_174194290.1">
    <property type="nucleotide sequence ID" value="NZ_JABULH010000004.1"/>
</dbReference>